<dbReference type="ExpressionAtlas" id="A0A178VTF4">
    <property type="expression patterns" value="baseline and differential"/>
</dbReference>
<dbReference type="EMBL" id="CP002685">
    <property type="protein sequence ID" value="ANM61287.1"/>
    <property type="molecule type" value="Genomic_DNA"/>
</dbReference>
<dbReference type="SMR" id="A0A178VTF4"/>
<dbReference type="Proteomes" id="UP000006548">
    <property type="component" value="Chromosome 2"/>
</dbReference>
<accession>A0A178VTF4</accession>
<dbReference type="OMA" id="MGRGRIK"/>
<sequence length="234" mass="27316">MGRGRIKMKLKGRRRDLTKKKVRELCDYCGFSSGIIRYDEQRPHERDHEAVSMENELKRLRLLTRRMTCKDLDGLTFPELLSLKSHLQTALLIVKDQTKKIEQLLKEDDGWMLIRRKDAEDGMGREVSVPCKFSTSSTGERQGDEAPAPPLSQLQLQFERRNAEPMMIEYGRLWLLKERMNGRQLDGMNNAELALLQAKIVHGLQELHEHMYAPTMEKIAKKRRYLLREVPGRS</sequence>
<dbReference type="InParanoid" id="A0A178VTF4"/>
<reference evidence="2 3" key="1">
    <citation type="journal article" date="1999" name="Nature">
        <title>Sequence and analysis of chromosome 2 of the plant Arabidopsis thaliana.</title>
        <authorList>
            <person name="Lin X."/>
            <person name="Kaul S."/>
            <person name="Rounsley S."/>
            <person name="Shea T.P."/>
            <person name="Benito M.I."/>
            <person name="Town C.D."/>
            <person name="Fujii C.Y."/>
            <person name="Mason T."/>
            <person name="Bowman C.L."/>
            <person name="Barnstead M."/>
            <person name="Feldblyum T.V."/>
            <person name="Buell C.R."/>
            <person name="Ketchum K.A."/>
            <person name="Lee J."/>
            <person name="Ronning C.M."/>
            <person name="Koo H.L."/>
            <person name="Moffat K.S."/>
            <person name="Cronin L.A."/>
            <person name="Shen M."/>
            <person name="Pai G."/>
            <person name="Van Aken S."/>
            <person name="Umayam L."/>
            <person name="Tallon L.J."/>
            <person name="Gill J.E."/>
            <person name="Adams M.D."/>
            <person name="Carrera A.J."/>
            <person name="Creasy T.H."/>
            <person name="Goodman H.M."/>
            <person name="Somerville C.R."/>
            <person name="Copenhaver G.P."/>
            <person name="Preuss D."/>
            <person name="Nierman W.C."/>
            <person name="White O."/>
            <person name="Eisen J.A."/>
            <person name="Salzberg S.L."/>
            <person name="Fraser C.M."/>
            <person name="Venter J.C."/>
        </authorList>
    </citation>
    <scope>NUCLEOTIDE SEQUENCE [LARGE SCALE GENOMIC DNA]</scope>
    <source>
        <strain evidence="3">cv. Columbia</strain>
    </source>
</reference>
<keyword evidence="3" id="KW-1185">Reference proteome</keyword>
<gene>
    <name evidence="1 2" type="ordered locus">At2g41445</name>
</gene>
<dbReference type="RefSeq" id="NP_001323514.1">
    <property type="nucleotide sequence ID" value="NM_001336910.1"/>
</dbReference>
<dbReference type="GeneID" id="6241054"/>
<organism evidence="2 3">
    <name type="scientific">Arabidopsis thaliana</name>
    <name type="common">Mouse-ear cress</name>
    <dbReference type="NCBI Taxonomy" id="3702"/>
    <lineage>
        <taxon>Eukaryota</taxon>
        <taxon>Viridiplantae</taxon>
        <taxon>Streptophyta</taxon>
        <taxon>Embryophyta</taxon>
        <taxon>Tracheophyta</taxon>
        <taxon>Spermatophyta</taxon>
        <taxon>Magnoliopsida</taxon>
        <taxon>eudicotyledons</taxon>
        <taxon>Gunneridae</taxon>
        <taxon>Pentapetalae</taxon>
        <taxon>rosids</taxon>
        <taxon>malvids</taxon>
        <taxon>Brassicales</taxon>
        <taxon>Brassicaceae</taxon>
        <taxon>Camelineae</taxon>
        <taxon>Arabidopsis</taxon>
    </lineage>
</organism>
<name>A0A178VTF4_ARATH</name>
<evidence type="ECO:0000313" key="3">
    <source>
        <dbReference type="Proteomes" id="UP000006548"/>
    </source>
</evidence>
<protein>
    <submittedName>
        <fullName evidence="2">Agamous-like MADS-box protein</fullName>
    </submittedName>
</protein>
<proteinExistence type="predicted"/>
<dbReference type="AlphaFoldDB" id="A0A178VTF4"/>
<dbReference type="Araport" id="AT2G41445"/>
<dbReference type="TAIR" id="AT2G41445"/>
<accession>A0A1P8AXF5</accession>
<evidence type="ECO:0000313" key="2">
    <source>
        <dbReference type="EMBL" id="ANM61287.1"/>
    </source>
</evidence>
<evidence type="ECO:0000313" key="1">
    <source>
        <dbReference type="Araport" id="AT2G41445"/>
    </source>
</evidence>
<reference evidence="3" key="2">
    <citation type="journal article" date="2017" name="Plant J.">
        <title>Araport11: a complete reannotation of the Arabidopsis thaliana reference genome.</title>
        <authorList>
            <person name="Cheng C.Y."/>
            <person name="Krishnakumar V."/>
            <person name="Chan A.P."/>
            <person name="Thibaud-Nissen F."/>
            <person name="Schobel S."/>
            <person name="Town C.D."/>
        </authorList>
    </citation>
    <scope>GENOME REANNOTATION</scope>
    <source>
        <strain evidence="3">cv. Columbia</strain>
    </source>
</reference>